<accession>A0A3N4IGP9</accession>
<reference evidence="3 4" key="1">
    <citation type="journal article" date="2018" name="Nat. Ecol. Evol.">
        <title>Pezizomycetes genomes reveal the molecular basis of ectomycorrhizal truffle lifestyle.</title>
        <authorList>
            <person name="Murat C."/>
            <person name="Payen T."/>
            <person name="Noel B."/>
            <person name="Kuo A."/>
            <person name="Morin E."/>
            <person name="Chen J."/>
            <person name="Kohler A."/>
            <person name="Krizsan K."/>
            <person name="Balestrini R."/>
            <person name="Da Silva C."/>
            <person name="Montanini B."/>
            <person name="Hainaut M."/>
            <person name="Levati E."/>
            <person name="Barry K.W."/>
            <person name="Belfiori B."/>
            <person name="Cichocki N."/>
            <person name="Clum A."/>
            <person name="Dockter R.B."/>
            <person name="Fauchery L."/>
            <person name="Guy J."/>
            <person name="Iotti M."/>
            <person name="Le Tacon F."/>
            <person name="Lindquist E.A."/>
            <person name="Lipzen A."/>
            <person name="Malagnac F."/>
            <person name="Mello A."/>
            <person name="Molinier V."/>
            <person name="Miyauchi S."/>
            <person name="Poulain J."/>
            <person name="Riccioni C."/>
            <person name="Rubini A."/>
            <person name="Sitrit Y."/>
            <person name="Splivallo R."/>
            <person name="Traeger S."/>
            <person name="Wang M."/>
            <person name="Zifcakova L."/>
            <person name="Wipf D."/>
            <person name="Zambonelli A."/>
            <person name="Paolocci F."/>
            <person name="Nowrousian M."/>
            <person name="Ottonello S."/>
            <person name="Baldrian P."/>
            <person name="Spatafora J.W."/>
            <person name="Henrissat B."/>
            <person name="Nagy L.G."/>
            <person name="Aury J.M."/>
            <person name="Wincker P."/>
            <person name="Grigoriev I.V."/>
            <person name="Bonfante P."/>
            <person name="Martin F.M."/>
        </authorList>
    </citation>
    <scope>NUCLEOTIDE SEQUENCE [LARGE SCALE GENOMIC DNA]</scope>
    <source>
        <strain evidence="3 4">RN42</strain>
    </source>
</reference>
<feature type="domain" description="DUF7580" evidence="2">
    <location>
        <begin position="386"/>
        <end position="643"/>
    </location>
</feature>
<proteinExistence type="predicted"/>
<dbReference type="OrthoDB" id="3565018at2759"/>
<dbReference type="EMBL" id="ML119662">
    <property type="protein sequence ID" value="RPA83858.1"/>
    <property type="molecule type" value="Genomic_DNA"/>
</dbReference>
<evidence type="ECO:0000259" key="2">
    <source>
        <dbReference type="Pfam" id="PF24476"/>
    </source>
</evidence>
<sequence>MSGLEIAGLVLGGFPLLIEGLNAYRRHFEVLQNWFEFRVKFVEFIDDVNHQMMLYESNLQNLLDPIVSNLKELEELQTDLGHPLWKDGRLLVRLKERLGIQYARFVRIMERMERTIRQLKDLLQITNGGIEWLATGKDSKPWAWHMQRLRLSFSVGKLEKVNKLAKCNRELSDILGCKSLPATGSREAKRKHDDSGGFDPVSLYEKIRQSGSSIFNALRRNIRCSMGTCESHQVCLAIRSDANMAKKAPALDFLFYFTRKGATSPSREYIRIEPTAMPKCLDESTVKSSILEKPDIEVGGSKSADFRKAGNLMLGSSSASGSKPTRRHSLFGSKRASLGLSFSKSVSFSTPSESAKPSSAASATLVAPTSLHTTPKSDSFPISVSTPASSSADGDLCTIIHHNSPQGELTVISDDSDRHFKVINTTTRRRKLEHPDMIPLPKLIMLHASVTEDDIHFRIDREHRLKMAAHVGEMLLQAHLSPWLGVDWSRKDVNFLITQMNVYSNFPYLQSNIQPRESEVSPFPYKDSEEDLSREDLEDIGRDSIRTLGIIITELILGRDICSQTQSDKMAKNLRFHYSLPEHQAVMPYARKWEEEVLKESGPELADVVRRCFHCAFGINPNLRDKKFRQAVHAFVIRPLERASAASPWTEIMD</sequence>
<feature type="region of interest" description="Disordered" evidence="1">
    <location>
        <begin position="371"/>
        <end position="390"/>
    </location>
</feature>
<dbReference type="PANTHER" id="PTHR35186:SF4">
    <property type="entry name" value="PRION-INHIBITION AND PROPAGATION HELO DOMAIN-CONTAINING PROTEIN"/>
    <property type="match status" value="1"/>
</dbReference>
<dbReference type="InterPro" id="IPR056002">
    <property type="entry name" value="DUF7580"/>
</dbReference>
<keyword evidence="4" id="KW-1185">Reference proteome</keyword>
<dbReference type="Proteomes" id="UP000275078">
    <property type="component" value="Unassembled WGS sequence"/>
</dbReference>
<evidence type="ECO:0000256" key="1">
    <source>
        <dbReference type="SAM" id="MobiDB-lite"/>
    </source>
</evidence>
<dbReference type="Pfam" id="PF24476">
    <property type="entry name" value="DUF7580"/>
    <property type="match status" value="1"/>
</dbReference>
<evidence type="ECO:0000313" key="3">
    <source>
        <dbReference type="EMBL" id="RPA83858.1"/>
    </source>
</evidence>
<name>A0A3N4IGP9_ASCIM</name>
<gene>
    <name evidence="3" type="ORF">BJ508DRAFT_51884</name>
</gene>
<dbReference type="PANTHER" id="PTHR35186">
    <property type="entry name" value="ANK_REP_REGION DOMAIN-CONTAINING PROTEIN"/>
    <property type="match status" value="1"/>
</dbReference>
<protein>
    <recommendedName>
        <fullName evidence="2">DUF7580 domain-containing protein</fullName>
    </recommendedName>
</protein>
<organism evidence="3 4">
    <name type="scientific">Ascobolus immersus RN42</name>
    <dbReference type="NCBI Taxonomy" id="1160509"/>
    <lineage>
        <taxon>Eukaryota</taxon>
        <taxon>Fungi</taxon>
        <taxon>Dikarya</taxon>
        <taxon>Ascomycota</taxon>
        <taxon>Pezizomycotina</taxon>
        <taxon>Pezizomycetes</taxon>
        <taxon>Pezizales</taxon>
        <taxon>Ascobolaceae</taxon>
        <taxon>Ascobolus</taxon>
    </lineage>
</organism>
<evidence type="ECO:0000313" key="4">
    <source>
        <dbReference type="Proteomes" id="UP000275078"/>
    </source>
</evidence>
<dbReference type="AlphaFoldDB" id="A0A3N4IGP9"/>
<dbReference type="STRING" id="1160509.A0A3N4IGP9"/>